<dbReference type="PANTHER" id="PTHR47946">
    <property type="entry name" value="CYTOCHROME P450 78A7-RELATED"/>
    <property type="match status" value="1"/>
</dbReference>
<evidence type="ECO:0000313" key="10">
    <source>
        <dbReference type="EMBL" id="KAL2556031.1"/>
    </source>
</evidence>
<evidence type="ECO:0000256" key="4">
    <source>
        <dbReference type="ARBA" id="ARBA00022723"/>
    </source>
</evidence>
<comment type="similarity">
    <text evidence="2">Belongs to the cytochrome P450 family.</text>
</comment>
<name>A0ABD1X220_9LAMI</name>
<dbReference type="EMBL" id="JBFOLJ010000001">
    <property type="protein sequence ID" value="KAL2556031.1"/>
    <property type="molecule type" value="Genomic_DNA"/>
</dbReference>
<comment type="caution">
    <text evidence="10">The sequence shown here is derived from an EMBL/GenBank/DDBJ whole genome shotgun (WGS) entry which is preliminary data.</text>
</comment>
<comment type="cofactor">
    <cofactor evidence="1">
        <name>heme</name>
        <dbReference type="ChEBI" id="CHEBI:30413"/>
    </cofactor>
</comment>
<dbReference type="Proteomes" id="UP001604277">
    <property type="component" value="Unassembled WGS sequence"/>
</dbReference>
<dbReference type="Pfam" id="PF00234">
    <property type="entry name" value="Tryp_alpha_amyl"/>
    <property type="match status" value="1"/>
</dbReference>
<organism evidence="10 11">
    <name type="scientific">Forsythia ovata</name>
    <dbReference type="NCBI Taxonomy" id="205694"/>
    <lineage>
        <taxon>Eukaryota</taxon>
        <taxon>Viridiplantae</taxon>
        <taxon>Streptophyta</taxon>
        <taxon>Embryophyta</taxon>
        <taxon>Tracheophyta</taxon>
        <taxon>Spermatophyta</taxon>
        <taxon>Magnoliopsida</taxon>
        <taxon>eudicotyledons</taxon>
        <taxon>Gunneridae</taxon>
        <taxon>Pentapetalae</taxon>
        <taxon>asterids</taxon>
        <taxon>lamiids</taxon>
        <taxon>Lamiales</taxon>
        <taxon>Oleaceae</taxon>
        <taxon>Forsythieae</taxon>
        <taxon>Forsythia</taxon>
    </lineage>
</organism>
<dbReference type="InterPro" id="IPR051996">
    <property type="entry name" value="Cytochrome_P450_78A"/>
</dbReference>
<proteinExistence type="inferred from homology"/>
<keyword evidence="4" id="KW-0479">Metal-binding</keyword>
<evidence type="ECO:0000256" key="1">
    <source>
        <dbReference type="ARBA" id="ARBA00001971"/>
    </source>
</evidence>
<keyword evidence="11" id="KW-1185">Reference proteome</keyword>
<keyword evidence="5" id="KW-0560">Oxidoreductase</keyword>
<evidence type="ECO:0000256" key="6">
    <source>
        <dbReference type="ARBA" id="ARBA00023004"/>
    </source>
</evidence>
<evidence type="ECO:0000256" key="8">
    <source>
        <dbReference type="SAM" id="SignalP"/>
    </source>
</evidence>
<keyword evidence="8" id="KW-0732">Signal</keyword>
<evidence type="ECO:0000256" key="3">
    <source>
        <dbReference type="ARBA" id="ARBA00022617"/>
    </source>
</evidence>
<keyword evidence="3" id="KW-0349">Heme</keyword>
<dbReference type="GO" id="GO:0046872">
    <property type="term" value="F:metal ion binding"/>
    <property type="evidence" value="ECO:0007669"/>
    <property type="project" value="UniProtKB-KW"/>
</dbReference>
<dbReference type="SUPFAM" id="SSF48264">
    <property type="entry name" value="Cytochrome P450"/>
    <property type="match status" value="1"/>
</dbReference>
<reference evidence="11" key="1">
    <citation type="submission" date="2024-07" db="EMBL/GenBank/DDBJ databases">
        <title>Two chromosome-level genome assemblies of Korean endemic species Abeliophyllum distichum and Forsythia ovata (Oleaceae).</title>
        <authorList>
            <person name="Jang H."/>
        </authorList>
    </citation>
    <scope>NUCLEOTIDE SEQUENCE [LARGE SCALE GENOMIC DNA]</scope>
</reference>
<dbReference type="InterPro" id="IPR016140">
    <property type="entry name" value="Bifunc_inhib/LTP/seed_store"/>
</dbReference>
<evidence type="ECO:0000256" key="7">
    <source>
        <dbReference type="ARBA" id="ARBA00023033"/>
    </source>
</evidence>
<dbReference type="Gene3D" id="1.10.630.10">
    <property type="entry name" value="Cytochrome P450"/>
    <property type="match status" value="1"/>
</dbReference>
<dbReference type="GO" id="GO:0004497">
    <property type="term" value="F:monooxygenase activity"/>
    <property type="evidence" value="ECO:0007669"/>
    <property type="project" value="UniProtKB-KW"/>
</dbReference>
<dbReference type="PANTHER" id="PTHR47946:SF1">
    <property type="entry name" value="CYTOCHROME P450 78A3"/>
    <property type="match status" value="1"/>
</dbReference>
<evidence type="ECO:0000256" key="2">
    <source>
        <dbReference type="ARBA" id="ARBA00010617"/>
    </source>
</evidence>
<evidence type="ECO:0000259" key="9">
    <source>
        <dbReference type="SMART" id="SM00499"/>
    </source>
</evidence>
<dbReference type="SUPFAM" id="SSF47699">
    <property type="entry name" value="Bifunctional inhibitor/lipid-transfer protein/seed storage 2S albumin"/>
    <property type="match status" value="1"/>
</dbReference>
<dbReference type="SMART" id="SM00499">
    <property type="entry name" value="AAI"/>
    <property type="match status" value="1"/>
</dbReference>
<evidence type="ECO:0000256" key="5">
    <source>
        <dbReference type="ARBA" id="ARBA00023002"/>
    </source>
</evidence>
<gene>
    <name evidence="10" type="ORF">Fot_00770</name>
</gene>
<dbReference type="InterPro" id="IPR036396">
    <property type="entry name" value="Cyt_P450_sf"/>
</dbReference>
<feature type="chain" id="PRO_5044842446" description="Bifunctional inhibitor/plant lipid transfer protein/seed storage helical domain-containing protein" evidence="8">
    <location>
        <begin position="32"/>
        <end position="237"/>
    </location>
</feature>
<dbReference type="Gene3D" id="1.10.110.10">
    <property type="entry name" value="Plant lipid-transfer and hydrophobic proteins"/>
    <property type="match status" value="1"/>
</dbReference>
<feature type="signal peptide" evidence="8">
    <location>
        <begin position="1"/>
        <end position="31"/>
    </location>
</feature>
<sequence>MAAMKSVFSLSFCSKWLVVVLMALVLQNKMAQSQAQTCSNSLANLNVCAPFVVPGVANTSPTPDCCTALQGLEHDCICNTLRIAARLPAQCNLPSLSCGAWLLLNLIFWAHLGVPAWGKHKWRKSKTTSKSIPYPKGFPIIGNMKLMAGLAHRRIAAMTETCQAKRLMAFSLDETRVIVTCKPDVAKEILKSSVFADRLVKESAYNLLFNRAIGFAPYGVYWRTLKRIATTHTSLLS</sequence>
<keyword evidence="7" id="KW-0503">Monooxygenase</keyword>
<dbReference type="AlphaFoldDB" id="A0ABD1X220"/>
<accession>A0ABD1X220</accession>
<keyword evidence="6" id="KW-0408">Iron</keyword>
<dbReference type="InterPro" id="IPR036312">
    <property type="entry name" value="Bifun_inhib/LTP/seed_sf"/>
</dbReference>
<protein>
    <recommendedName>
        <fullName evidence="9">Bifunctional inhibitor/plant lipid transfer protein/seed storage helical domain-containing protein</fullName>
    </recommendedName>
</protein>
<evidence type="ECO:0000313" key="11">
    <source>
        <dbReference type="Proteomes" id="UP001604277"/>
    </source>
</evidence>
<feature type="domain" description="Bifunctional inhibitor/plant lipid transfer protein/seed storage helical" evidence="9">
    <location>
        <begin position="38"/>
        <end position="98"/>
    </location>
</feature>